<feature type="domain" description="CCHC-type" evidence="3">
    <location>
        <begin position="232"/>
        <end position="247"/>
    </location>
</feature>
<keyword evidence="5" id="KW-1185">Reference proteome</keyword>
<keyword evidence="1" id="KW-0863">Zinc-finger</keyword>
<dbReference type="InterPro" id="IPR036875">
    <property type="entry name" value="Znf_CCHC_sf"/>
</dbReference>
<evidence type="ECO:0000313" key="5">
    <source>
        <dbReference type="Proteomes" id="UP001231189"/>
    </source>
</evidence>
<evidence type="ECO:0000259" key="3">
    <source>
        <dbReference type="PROSITE" id="PS50158"/>
    </source>
</evidence>
<evidence type="ECO:0000256" key="1">
    <source>
        <dbReference type="PROSITE-ProRule" id="PRU00047"/>
    </source>
</evidence>
<dbReference type="PANTHER" id="PTHR35046">
    <property type="entry name" value="ZINC KNUCKLE (CCHC-TYPE) FAMILY PROTEIN"/>
    <property type="match status" value="1"/>
</dbReference>
<dbReference type="Pfam" id="PF13650">
    <property type="entry name" value="Asp_protease_2"/>
    <property type="match status" value="1"/>
</dbReference>
<protein>
    <recommendedName>
        <fullName evidence="3">CCHC-type domain-containing protein</fullName>
    </recommendedName>
</protein>
<dbReference type="Proteomes" id="UP001231189">
    <property type="component" value="Unassembled WGS sequence"/>
</dbReference>
<feature type="compositionally biased region" description="Polar residues" evidence="2">
    <location>
        <begin position="207"/>
        <end position="216"/>
    </location>
</feature>
<dbReference type="InterPro" id="IPR005162">
    <property type="entry name" value="Retrotrans_gag_dom"/>
</dbReference>
<sequence>MPKFQGEEDPDAYLSWVLKVDKIFRIHNFSEAKKVAMASLEFEGYANVWWEEVNKKREKEDLAPIDTWEEMQEVMHTRFVPTHHKRDLFNKLTQLKQSYKSVEEYYKEMHMTMMSANVDEREEQTMARFLNGLNIPVKRIVEFLPYKNMVELLHQATRAERQVREDLASAKTKTFFAARNAMNASSSIKNTSALASKDPPKQARSAIKTTSFKPEQSTMSSKASTGSSNITCFKCGAQGHKSFECKNTRVMITRDDGDVEYLSEGLNFSSRNLLDSAAGGTFMSITLGAATKLLDDMMINYSEWHTERTPQGKKVNSVEETSSLSDKIDVIMSMLVNGRSHVDPNNVPLASLVAQEEHVDVNFIKNNNFNNNAYRNNYGNNNYRPYPSNNGSGYGNSYNNNKSVPSGLEVMLKEFISTQTAFNKTVEEKLGKIDVLASKVDSLALDVDLLKLKVMPDEVKDARFAKTNAIQVQINDNIRMLAELHARWEREERKEKLAKENNVAKVWTITTTSNVDASHVAKPPTINGKIIGVGNVSTPSTKRAKLPETAETVCDKSAEIFQNVVDHNGLDFDSCHISEVIKFLQKLARSPNASAINLAFTKHITNALIKAREEKLKLEASIPRKLEDGWEPIIKMKVNDFDCNALCDLGASISVMPKKIYDMLDLPPLKNCYLDVNLADNSIKKPLGRIDNVRIMVNNNLVPVDFVVLDIECNASCPIVLGRPFLRTVGAIIDMKEGNIKYQFPLKKGMKHFPRKRMKLPFDSIIRTNYDVDASSLDVT</sequence>
<evidence type="ECO:0000256" key="2">
    <source>
        <dbReference type="SAM" id="MobiDB-lite"/>
    </source>
</evidence>
<gene>
    <name evidence="4" type="ORF">QYE76_052921</name>
</gene>
<keyword evidence="1" id="KW-0479">Metal-binding</keyword>
<dbReference type="PANTHER" id="PTHR35046:SF9">
    <property type="entry name" value="RNA-DIRECTED DNA POLYMERASE"/>
    <property type="match status" value="1"/>
</dbReference>
<dbReference type="CDD" id="cd00303">
    <property type="entry name" value="retropepsin_like"/>
    <property type="match status" value="1"/>
</dbReference>
<dbReference type="GO" id="GO:0003676">
    <property type="term" value="F:nucleic acid binding"/>
    <property type="evidence" value="ECO:0007669"/>
    <property type="project" value="InterPro"/>
</dbReference>
<dbReference type="PROSITE" id="PS50158">
    <property type="entry name" value="ZF_CCHC"/>
    <property type="match status" value="1"/>
</dbReference>
<dbReference type="SMART" id="SM00343">
    <property type="entry name" value="ZnF_C2HC"/>
    <property type="match status" value="1"/>
</dbReference>
<dbReference type="Pfam" id="PF03732">
    <property type="entry name" value="Retrotrans_gag"/>
    <property type="match status" value="1"/>
</dbReference>
<dbReference type="InterPro" id="IPR021109">
    <property type="entry name" value="Peptidase_aspartic_dom_sf"/>
</dbReference>
<accession>A0AAD8WJC1</accession>
<dbReference type="EMBL" id="JAUUTY010000003">
    <property type="protein sequence ID" value="KAK1664762.1"/>
    <property type="molecule type" value="Genomic_DNA"/>
</dbReference>
<keyword evidence="1" id="KW-0862">Zinc</keyword>
<evidence type="ECO:0000313" key="4">
    <source>
        <dbReference type="EMBL" id="KAK1664762.1"/>
    </source>
</evidence>
<organism evidence="4 5">
    <name type="scientific">Lolium multiflorum</name>
    <name type="common">Italian ryegrass</name>
    <name type="synonym">Lolium perenne subsp. multiflorum</name>
    <dbReference type="NCBI Taxonomy" id="4521"/>
    <lineage>
        <taxon>Eukaryota</taxon>
        <taxon>Viridiplantae</taxon>
        <taxon>Streptophyta</taxon>
        <taxon>Embryophyta</taxon>
        <taxon>Tracheophyta</taxon>
        <taxon>Spermatophyta</taxon>
        <taxon>Magnoliopsida</taxon>
        <taxon>Liliopsida</taxon>
        <taxon>Poales</taxon>
        <taxon>Poaceae</taxon>
        <taxon>BOP clade</taxon>
        <taxon>Pooideae</taxon>
        <taxon>Poodae</taxon>
        <taxon>Poeae</taxon>
        <taxon>Poeae Chloroplast Group 2 (Poeae type)</taxon>
        <taxon>Loliodinae</taxon>
        <taxon>Loliinae</taxon>
        <taxon>Lolium</taxon>
    </lineage>
</organism>
<name>A0AAD8WJC1_LOLMU</name>
<reference evidence="4" key="1">
    <citation type="submission" date="2023-07" db="EMBL/GenBank/DDBJ databases">
        <title>A chromosome-level genome assembly of Lolium multiflorum.</title>
        <authorList>
            <person name="Chen Y."/>
            <person name="Copetti D."/>
            <person name="Kolliker R."/>
            <person name="Studer B."/>
        </authorList>
    </citation>
    <scope>NUCLEOTIDE SEQUENCE</scope>
    <source>
        <strain evidence="4">02402/16</strain>
        <tissue evidence="4">Leaf</tissue>
    </source>
</reference>
<proteinExistence type="predicted"/>
<dbReference type="SUPFAM" id="SSF50630">
    <property type="entry name" value="Acid proteases"/>
    <property type="match status" value="1"/>
</dbReference>
<dbReference type="AlphaFoldDB" id="A0AAD8WJC1"/>
<dbReference type="InterPro" id="IPR001878">
    <property type="entry name" value="Znf_CCHC"/>
</dbReference>
<comment type="caution">
    <text evidence="4">The sequence shown here is derived from an EMBL/GenBank/DDBJ whole genome shotgun (WGS) entry which is preliminary data.</text>
</comment>
<dbReference type="SUPFAM" id="SSF57756">
    <property type="entry name" value="Retrovirus zinc finger-like domains"/>
    <property type="match status" value="1"/>
</dbReference>
<dbReference type="Gene3D" id="2.40.70.10">
    <property type="entry name" value="Acid Proteases"/>
    <property type="match status" value="1"/>
</dbReference>
<feature type="region of interest" description="Disordered" evidence="2">
    <location>
        <begin position="189"/>
        <end position="224"/>
    </location>
</feature>
<dbReference type="GO" id="GO:0008270">
    <property type="term" value="F:zinc ion binding"/>
    <property type="evidence" value="ECO:0007669"/>
    <property type="project" value="UniProtKB-KW"/>
</dbReference>